<dbReference type="GO" id="GO:0043138">
    <property type="term" value="F:3'-5' DNA helicase activity"/>
    <property type="evidence" value="ECO:0007669"/>
    <property type="project" value="UniProtKB-EC"/>
</dbReference>
<dbReference type="GO" id="GO:0004527">
    <property type="term" value="F:exonuclease activity"/>
    <property type="evidence" value="ECO:0007669"/>
    <property type="project" value="UniProtKB-KW"/>
</dbReference>
<keyword evidence="10" id="KW-0234">DNA repair</keyword>
<dbReference type="Pfam" id="PF13361">
    <property type="entry name" value="UvrD_C"/>
    <property type="match status" value="1"/>
</dbReference>
<feature type="domain" description="UvrD-like helicase C-terminal" evidence="17">
    <location>
        <begin position="493"/>
        <end position="794"/>
    </location>
</feature>
<dbReference type="GO" id="GO:0033202">
    <property type="term" value="C:DNA helicase complex"/>
    <property type="evidence" value="ECO:0007669"/>
    <property type="project" value="TreeGrafter"/>
</dbReference>
<comment type="similarity">
    <text evidence="1">Belongs to the helicase family. UvrD subfamily.</text>
</comment>
<evidence type="ECO:0000256" key="15">
    <source>
        <dbReference type="PROSITE-ProRule" id="PRU00560"/>
    </source>
</evidence>
<dbReference type="GO" id="GO:0006302">
    <property type="term" value="P:double-strand break repair"/>
    <property type="evidence" value="ECO:0007669"/>
    <property type="project" value="InterPro"/>
</dbReference>
<reference evidence="18" key="2">
    <citation type="submission" date="2021-04" db="EMBL/GenBank/DDBJ databases">
        <authorList>
            <person name="Gilroy R."/>
        </authorList>
    </citation>
    <scope>NUCLEOTIDE SEQUENCE</scope>
    <source>
        <strain evidence="18">USAMLcec3-2134</strain>
    </source>
</reference>
<evidence type="ECO:0000256" key="9">
    <source>
        <dbReference type="ARBA" id="ARBA00023125"/>
    </source>
</evidence>
<evidence type="ECO:0000256" key="6">
    <source>
        <dbReference type="ARBA" id="ARBA00022806"/>
    </source>
</evidence>
<keyword evidence="11" id="KW-0413">Isomerase</keyword>
<evidence type="ECO:0000256" key="13">
    <source>
        <dbReference type="ARBA" id="ARBA00034808"/>
    </source>
</evidence>
<evidence type="ECO:0000313" key="19">
    <source>
        <dbReference type="Proteomes" id="UP000886883"/>
    </source>
</evidence>
<protein>
    <recommendedName>
        <fullName evidence="13">DNA 3'-5' helicase</fullName>
        <ecNumber evidence="13">5.6.2.4</ecNumber>
    </recommendedName>
</protein>
<keyword evidence="9" id="KW-0238">DNA-binding</keyword>
<dbReference type="InterPro" id="IPR027417">
    <property type="entry name" value="P-loop_NTPase"/>
</dbReference>
<keyword evidence="2" id="KW-0540">Nuclease</keyword>
<keyword evidence="8 15" id="KW-0067">ATP-binding</keyword>
<evidence type="ECO:0000256" key="14">
    <source>
        <dbReference type="ARBA" id="ARBA00048988"/>
    </source>
</evidence>
<evidence type="ECO:0000256" key="7">
    <source>
        <dbReference type="ARBA" id="ARBA00022839"/>
    </source>
</evidence>
<dbReference type="AlphaFoldDB" id="A0A9D2MTC7"/>
<organism evidence="18 19">
    <name type="scientific">Candidatus Eisenbergiella merdigallinarum</name>
    <dbReference type="NCBI Taxonomy" id="2838552"/>
    <lineage>
        <taxon>Bacteria</taxon>
        <taxon>Bacillati</taxon>
        <taxon>Bacillota</taxon>
        <taxon>Clostridia</taxon>
        <taxon>Lachnospirales</taxon>
        <taxon>Lachnospiraceae</taxon>
        <taxon>Eisenbergiella</taxon>
    </lineage>
</organism>
<dbReference type="EMBL" id="DWXE01000037">
    <property type="protein sequence ID" value="HJB91621.1"/>
    <property type="molecule type" value="Genomic_DNA"/>
</dbReference>
<evidence type="ECO:0000256" key="12">
    <source>
        <dbReference type="ARBA" id="ARBA00034617"/>
    </source>
</evidence>
<keyword evidence="3 15" id="KW-0547">Nucleotide-binding</keyword>
<evidence type="ECO:0000313" key="18">
    <source>
        <dbReference type="EMBL" id="HJB91621.1"/>
    </source>
</evidence>
<evidence type="ECO:0000256" key="11">
    <source>
        <dbReference type="ARBA" id="ARBA00023235"/>
    </source>
</evidence>
<dbReference type="GO" id="GO:0005829">
    <property type="term" value="C:cytosol"/>
    <property type="evidence" value="ECO:0007669"/>
    <property type="project" value="TreeGrafter"/>
</dbReference>
<dbReference type="InterPro" id="IPR013986">
    <property type="entry name" value="DExx_box_DNA_helicase_dom_sf"/>
</dbReference>
<dbReference type="PANTHER" id="PTHR11070:SF48">
    <property type="entry name" value="ATP-DEPENDENT HELICASE_NUCLEASE SUBUNIT A"/>
    <property type="match status" value="1"/>
</dbReference>
<comment type="caution">
    <text evidence="18">The sequence shown here is derived from an EMBL/GenBank/DDBJ whole genome shotgun (WGS) entry which is preliminary data.</text>
</comment>
<dbReference type="InterPro" id="IPR000212">
    <property type="entry name" value="DNA_helicase_UvrD/REP"/>
</dbReference>
<evidence type="ECO:0000256" key="1">
    <source>
        <dbReference type="ARBA" id="ARBA00009922"/>
    </source>
</evidence>
<comment type="catalytic activity">
    <reaction evidence="12">
        <text>Couples ATP hydrolysis with the unwinding of duplex DNA by translocating in the 3'-5' direction.</text>
        <dbReference type="EC" id="5.6.2.4"/>
    </reaction>
</comment>
<keyword evidence="6 15" id="KW-0347">Helicase</keyword>
<dbReference type="Gene3D" id="3.90.320.10">
    <property type="match status" value="1"/>
</dbReference>
<dbReference type="EC" id="5.6.2.4" evidence="13"/>
<evidence type="ECO:0000256" key="4">
    <source>
        <dbReference type="ARBA" id="ARBA00022763"/>
    </source>
</evidence>
<dbReference type="InterPro" id="IPR014017">
    <property type="entry name" value="DNA_helicase_UvrD-like_C"/>
</dbReference>
<evidence type="ECO:0000259" key="17">
    <source>
        <dbReference type="PROSITE" id="PS51217"/>
    </source>
</evidence>
<evidence type="ECO:0000256" key="5">
    <source>
        <dbReference type="ARBA" id="ARBA00022801"/>
    </source>
</evidence>
<proteinExistence type="inferred from homology"/>
<dbReference type="PROSITE" id="PS51217">
    <property type="entry name" value="UVRD_HELICASE_CTER"/>
    <property type="match status" value="1"/>
</dbReference>
<dbReference type="Gene3D" id="1.10.10.160">
    <property type="match status" value="1"/>
</dbReference>
<accession>A0A9D2MTC7</accession>
<dbReference type="GO" id="GO:0000725">
    <property type="term" value="P:recombinational repair"/>
    <property type="evidence" value="ECO:0007669"/>
    <property type="project" value="TreeGrafter"/>
</dbReference>
<feature type="binding site" evidence="15">
    <location>
        <begin position="24"/>
        <end position="31"/>
    </location>
    <ligand>
        <name>ATP</name>
        <dbReference type="ChEBI" id="CHEBI:30616"/>
    </ligand>
</feature>
<name>A0A9D2MTC7_9FIRM</name>
<dbReference type="SUPFAM" id="SSF52980">
    <property type="entry name" value="Restriction endonuclease-like"/>
    <property type="match status" value="1"/>
</dbReference>
<dbReference type="InterPro" id="IPR014016">
    <property type="entry name" value="UvrD-like_ATP-bd"/>
</dbReference>
<evidence type="ECO:0000259" key="16">
    <source>
        <dbReference type="PROSITE" id="PS51198"/>
    </source>
</evidence>
<evidence type="ECO:0000256" key="2">
    <source>
        <dbReference type="ARBA" id="ARBA00022722"/>
    </source>
</evidence>
<comment type="catalytic activity">
    <reaction evidence="14">
        <text>ATP + H2O = ADP + phosphate + H(+)</text>
        <dbReference type="Rhea" id="RHEA:13065"/>
        <dbReference type="ChEBI" id="CHEBI:15377"/>
        <dbReference type="ChEBI" id="CHEBI:15378"/>
        <dbReference type="ChEBI" id="CHEBI:30616"/>
        <dbReference type="ChEBI" id="CHEBI:43474"/>
        <dbReference type="ChEBI" id="CHEBI:456216"/>
        <dbReference type="EC" id="5.6.2.4"/>
    </reaction>
</comment>
<keyword evidence="5 15" id="KW-0378">Hydrolase</keyword>
<dbReference type="PANTHER" id="PTHR11070">
    <property type="entry name" value="UVRD / RECB / PCRA DNA HELICASE FAMILY MEMBER"/>
    <property type="match status" value="1"/>
</dbReference>
<dbReference type="NCBIfam" id="TIGR02785">
    <property type="entry name" value="addA_Gpos"/>
    <property type="match status" value="1"/>
</dbReference>
<dbReference type="PROSITE" id="PS51198">
    <property type="entry name" value="UVRD_HELICASE_ATP_BIND"/>
    <property type="match status" value="1"/>
</dbReference>
<evidence type="ECO:0000256" key="3">
    <source>
        <dbReference type="ARBA" id="ARBA00022741"/>
    </source>
</evidence>
<sequence length="1200" mass="135913">MGTRFTESQQRAIDLRGCNILVSAAAGSGKTAVLVERIVRLVSDPANDTDIDRILVVTFTNAAAAQMRERVLAALTQKAEQEPDNVHLLRQLTLIHNAKITTIDSFCLNLIRNHFNEIGLDPDFRTADDGERRLLEQDVLAQLLEDSFARKDPAFLHCVECFAPGGRESRLEGLILQLYQFSMSYPWPEEWLLSHRPKEEAPAWESLEGEAWFGWMKRAVRAKLQESSLCAQENLRLCGEPDGPYPYAQAAGADAELTERLLELADGPDWCRKLWEALSNLSFARLSAKKDPSVSAEKKEAVKRGRERMKGLLAGLREKFFYADPRFWPGQQQDCAAAVRALVDLVLEFMKRLEEKKREKNLLDFSDMEHLALKILQNRREDGTVEPTRTALEYREQYREILIDEYQDSNLVQEYLLQSISGEDDGRFDRFMVGDVKQSIYKFRLARPEIFMEKFSSYRKDDGPCIRVDLKQNFRSRKEVTDCVNDVFFRVMHRELGGVEYDREAALYPGASFPEPEGGEGEADPYAPEFLVALEGEGKEDPKRLEARMIAAKIHQLVGRLPVRDEETGLLRPARYRDVVILLRSPSGWDEPFRKALEEEGIPVYVTSKTGYFAAGEVQTALNFLRVLNNPLQDIPLFGVIHSPVCKFSDAQIALLRAGDETGKRSLYDCMKLAAQKEEDLELAGKCREFFALLERFREYAVYLPIHSLIQRFLEETGYLYEVSALPAGNQRKLNLEMLLARAESFEKTSYSGLFHFIRYMEQMEKYNIDFGEAGALDENADIVRIMSIHKSKGLEFPVCFVAGLSKRFNRQDSVQPVLLDLDLGIAADRIDPAARTKRAAVKKNVLAAKLVEDSLGEELRVLYVAMTRAEEKLILTACSREEKLDALAAEASPKMTAARILEAGSYFDLLLPAWTASGREILREKQEDLLREELGRGAAGQNGLQRLLQESASAPGNAPEETELLQRVYSRYPHENLEGLFVKTTVSELKKEGMQEEGAAELFPEPEVVPYVPGFIRKEEKKPGGALRGSAYHRVLELFPFGEKPRAGLWSEADAEEKIRTLRESGLLSEEYADAVNPRKLALFLQSDLAERMRRAQEAGRLKREQPFVLGIPASELSETLPAEETVLIQGIIDACFEEEDGLVVVDYKTDAVSEGAELLRRYRVQLSYYARALEQITGKRVKEQLIYSFALQRTVSVP</sequence>
<feature type="domain" description="UvrD-like helicase ATP-binding" evidence="16">
    <location>
        <begin position="3"/>
        <end position="477"/>
    </location>
</feature>
<dbReference type="Proteomes" id="UP000886883">
    <property type="component" value="Unassembled WGS sequence"/>
</dbReference>
<evidence type="ECO:0000256" key="8">
    <source>
        <dbReference type="ARBA" id="ARBA00022840"/>
    </source>
</evidence>
<dbReference type="InterPro" id="IPR014152">
    <property type="entry name" value="AddA"/>
</dbReference>
<dbReference type="GO" id="GO:0003677">
    <property type="term" value="F:DNA binding"/>
    <property type="evidence" value="ECO:0007669"/>
    <property type="project" value="UniProtKB-KW"/>
</dbReference>
<keyword evidence="7" id="KW-0269">Exonuclease</keyword>
<gene>
    <name evidence="18" type="primary">addA</name>
    <name evidence="18" type="ORF">H9763_09205</name>
</gene>
<reference evidence="18" key="1">
    <citation type="journal article" date="2021" name="PeerJ">
        <title>Extensive microbial diversity within the chicken gut microbiome revealed by metagenomics and culture.</title>
        <authorList>
            <person name="Gilroy R."/>
            <person name="Ravi A."/>
            <person name="Getino M."/>
            <person name="Pursley I."/>
            <person name="Horton D.L."/>
            <person name="Alikhan N.F."/>
            <person name="Baker D."/>
            <person name="Gharbi K."/>
            <person name="Hall N."/>
            <person name="Watson M."/>
            <person name="Adriaenssens E.M."/>
            <person name="Foster-Nyarko E."/>
            <person name="Jarju S."/>
            <person name="Secka A."/>
            <person name="Antonio M."/>
            <person name="Oren A."/>
            <person name="Chaudhuri R.R."/>
            <person name="La Ragione R."/>
            <person name="Hildebrand F."/>
            <person name="Pallen M.J."/>
        </authorList>
    </citation>
    <scope>NUCLEOTIDE SEQUENCE</scope>
    <source>
        <strain evidence="18">USAMLcec3-2134</strain>
    </source>
</reference>
<dbReference type="Gene3D" id="6.10.250.2380">
    <property type="match status" value="1"/>
</dbReference>
<dbReference type="InterPro" id="IPR011604">
    <property type="entry name" value="PDDEXK-like_dom_sf"/>
</dbReference>
<dbReference type="SUPFAM" id="SSF52540">
    <property type="entry name" value="P-loop containing nucleoside triphosphate hydrolases"/>
    <property type="match status" value="1"/>
</dbReference>
<dbReference type="Pfam" id="PF12705">
    <property type="entry name" value="PDDEXK_1"/>
    <property type="match status" value="1"/>
</dbReference>
<dbReference type="InterPro" id="IPR011335">
    <property type="entry name" value="Restrct_endonuc-II-like"/>
</dbReference>
<evidence type="ECO:0000256" key="10">
    <source>
        <dbReference type="ARBA" id="ARBA00023204"/>
    </source>
</evidence>
<dbReference type="Gene3D" id="1.10.486.10">
    <property type="entry name" value="PCRA, domain 4"/>
    <property type="match status" value="1"/>
</dbReference>
<keyword evidence="4" id="KW-0227">DNA damage</keyword>
<dbReference type="GO" id="GO:0005524">
    <property type="term" value="F:ATP binding"/>
    <property type="evidence" value="ECO:0007669"/>
    <property type="project" value="UniProtKB-UniRule"/>
</dbReference>
<dbReference type="Gene3D" id="3.40.50.300">
    <property type="entry name" value="P-loop containing nucleotide triphosphate hydrolases"/>
    <property type="match status" value="4"/>
</dbReference>
<dbReference type="InterPro" id="IPR038726">
    <property type="entry name" value="PDDEXK_AddAB-type"/>
</dbReference>
<dbReference type="Pfam" id="PF00580">
    <property type="entry name" value="UvrD-helicase"/>
    <property type="match status" value="1"/>
</dbReference>